<dbReference type="RefSeq" id="WP_008451500.1">
    <property type="nucleotide sequence ID" value="NZ_AOIJ01000005.1"/>
</dbReference>
<name>L9ZJR5_9EURY</name>
<sequence>MNADQTTLEAVGDTPEIGVTLEKRTHYAHTRYAASETAGVIWYDPRDGRENYAVPNPTPEDALAVGEDTMTRVKIRPHRPASHGDPADRYVVNYSVVRKVEIDTTTEGWVAPNLPDTYVDTRTYGGSEVFDSLEAAREYCRENVPGYADAPRKDAVRARGER</sequence>
<organism evidence="1 2">
    <name type="scientific">Natrinema gari JCM 14663</name>
    <dbReference type="NCBI Taxonomy" id="1230459"/>
    <lineage>
        <taxon>Archaea</taxon>
        <taxon>Methanobacteriati</taxon>
        <taxon>Methanobacteriota</taxon>
        <taxon>Stenosarchaea group</taxon>
        <taxon>Halobacteria</taxon>
        <taxon>Halobacteriales</taxon>
        <taxon>Natrialbaceae</taxon>
        <taxon>Natrinema</taxon>
    </lineage>
</organism>
<proteinExistence type="predicted"/>
<keyword evidence="2" id="KW-1185">Reference proteome</keyword>
<evidence type="ECO:0000313" key="1">
    <source>
        <dbReference type="EMBL" id="ELY85413.1"/>
    </source>
</evidence>
<protein>
    <submittedName>
        <fullName evidence="1">Uncharacterized protein</fullName>
    </submittedName>
</protein>
<comment type="caution">
    <text evidence="1">The sequence shown here is derived from an EMBL/GenBank/DDBJ whole genome shotgun (WGS) entry which is preliminary data.</text>
</comment>
<dbReference type="EMBL" id="AOIJ01000005">
    <property type="protein sequence ID" value="ELY85413.1"/>
    <property type="molecule type" value="Genomic_DNA"/>
</dbReference>
<reference evidence="1 2" key="1">
    <citation type="journal article" date="2014" name="PLoS Genet.">
        <title>Phylogenetically driven sequencing of extremely halophilic archaea reveals strategies for static and dynamic osmo-response.</title>
        <authorList>
            <person name="Becker E.A."/>
            <person name="Seitzer P.M."/>
            <person name="Tritt A."/>
            <person name="Larsen D."/>
            <person name="Krusor M."/>
            <person name="Yao A.I."/>
            <person name="Wu D."/>
            <person name="Madern D."/>
            <person name="Eisen J.A."/>
            <person name="Darling A.E."/>
            <person name="Facciotti M.T."/>
        </authorList>
    </citation>
    <scope>NUCLEOTIDE SEQUENCE [LARGE SCALE GENOMIC DNA]</scope>
    <source>
        <strain evidence="1 2">JCM 14663</strain>
    </source>
</reference>
<dbReference type="Proteomes" id="UP000011592">
    <property type="component" value="Unassembled WGS sequence"/>
</dbReference>
<accession>L9ZJR5</accession>
<dbReference type="AlphaFoldDB" id="L9ZJR5"/>
<evidence type="ECO:0000313" key="2">
    <source>
        <dbReference type="Proteomes" id="UP000011592"/>
    </source>
</evidence>
<dbReference type="PATRIC" id="fig|1230459.4.peg.5"/>
<gene>
    <name evidence="1" type="ORF">C486_00040</name>
</gene>